<dbReference type="Proteomes" id="UP000564425">
    <property type="component" value="Unassembled WGS sequence"/>
</dbReference>
<dbReference type="AlphaFoldDB" id="A0A7J9NVY8"/>
<evidence type="ECO:0000313" key="2">
    <source>
        <dbReference type="Proteomes" id="UP000564425"/>
    </source>
</evidence>
<name>A0A7J9NVY8_METMI</name>
<proteinExistence type="predicted"/>
<gene>
    <name evidence="1" type="ORF">HNP86_002011</name>
</gene>
<accession>A0A7J9NVY8</accession>
<evidence type="ECO:0008006" key="3">
    <source>
        <dbReference type="Google" id="ProtNLM"/>
    </source>
</evidence>
<organism evidence="1 2">
    <name type="scientific">Methanococcus maripaludis</name>
    <name type="common">Methanococcus deltae</name>
    <dbReference type="NCBI Taxonomy" id="39152"/>
    <lineage>
        <taxon>Archaea</taxon>
        <taxon>Methanobacteriati</taxon>
        <taxon>Methanobacteriota</taxon>
        <taxon>Methanomada group</taxon>
        <taxon>Methanococci</taxon>
        <taxon>Methanococcales</taxon>
        <taxon>Methanococcaceae</taxon>
        <taxon>Methanococcus</taxon>
    </lineage>
</organism>
<reference evidence="1 2" key="1">
    <citation type="submission" date="2020-07" db="EMBL/GenBank/DDBJ databases">
        <title>Genomic Encyclopedia of Type Strains, Phase IV (KMG-V): Genome sequencing to study the core and pangenomes of soil and plant-associated prokaryotes.</title>
        <authorList>
            <person name="Whitman W."/>
        </authorList>
    </citation>
    <scope>NUCLEOTIDE SEQUENCE [LARGE SCALE GENOMIC DNA]</scope>
    <source>
        <strain evidence="1 2">A1</strain>
    </source>
</reference>
<evidence type="ECO:0000313" key="1">
    <source>
        <dbReference type="EMBL" id="MBA2851852.1"/>
    </source>
</evidence>
<protein>
    <recommendedName>
        <fullName evidence="3">RNA ligase</fullName>
    </recommendedName>
</protein>
<sequence>MEAIPYTWTAQIPNSDTDCVVIEKIDGSCLQILYKPSEGVVFANDVGILEISTESQFEVMYRYKNKNYKYLYDTLGVFARRTYDMDVDYISFLGYIYGGVDQTMLYSPASEYLVKDIVIVLVDGTRVLIPHGVMDTILDGMLPTSPVKFTGTYSECFDYVVNNYSKAQSKLYIDHYGVYKDIIDYVDNVVYGLEIRRLSSDSLYESELMFSAEESIVKPVTSVTKYPVAEGYQ</sequence>
<comment type="caution">
    <text evidence="1">The sequence shown here is derived from an EMBL/GenBank/DDBJ whole genome shotgun (WGS) entry which is preliminary data.</text>
</comment>
<dbReference type="RefSeq" id="WP_181501671.1">
    <property type="nucleotide sequence ID" value="NZ_JACDUH010000003.1"/>
</dbReference>
<dbReference type="EMBL" id="JACDUH010000003">
    <property type="protein sequence ID" value="MBA2851852.1"/>
    <property type="molecule type" value="Genomic_DNA"/>
</dbReference>